<dbReference type="SMART" id="SM00387">
    <property type="entry name" value="HATPase_c"/>
    <property type="match status" value="1"/>
</dbReference>
<reference evidence="5" key="1">
    <citation type="submission" date="2019-12" db="EMBL/GenBank/DDBJ databases">
        <title>Comparative genomics gives insights into the taxonomy of the Azoarcus-Aromatoleum group and reveals separate origins of nif in the plant-associated Azoarcus and non-plant-associated Aromatoleum sub-groups.</title>
        <authorList>
            <person name="Lafos M."/>
            <person name="Maluk M."/>
            <person name="Batista M."/>
            <person name="Junghare M."/>
            <person name="Carmona M."/>
            <person name="Faoro H."/>
            <person name="Cruz L.M."/>
            <person name="Battistoni F."/>
            <person name="De Souza E."/>
            <person name="Pedrosa F."/>
            <person name="Chen W.-M."/>
            <person name="Poole P.S."/>
            <person name="Dixon R.A."/>
            <person name="James E.K."/>
        </authorList>
    </citation>
    <scope>NUCLEOTIDE SEQUENCE</scope>
    <source>
        <strain evidence="5">U120</strain>
    </source>
</reference>
<dbReference type="Gene3D" id="3.30.565.10">
    <property type="entry name" value="Histidine kinase-like ATPase, C-terminal domain"/>
    <property type="match status" value="1"/>
</dbReference>
<dbReference type="InterPro" id="IPR036890">
    <property type="entry name" value="HATPase_C_sf"/>
</dbReference>
<evidence type="ECO:0000313" key="5">
    <source>
        <dbReference type="EMBL" id="NMF93240.1"/>
    </source>
</evidence>
<dbReference type="PROSITE" id="PS50109">
    <property type="entry name" value="HIS_KIN"/>
    <property type="match status" value="1"/>
</dbReference>
<comment type="catalytic activity">
    <reaction evidence="1">
        <text>ATP + protein L-histidine = ADP + protein N-phospho-L-histidine.</text>
        <dbReference type="EC" id="2.7.13.3"/>
    </reaction>
</comment>
<keyword evidence="3" id="KW-0597">Phosphoprotein</keyword>
<accession>A0ABX1N1M7</accession>
<dbReference type="EMBL" id="WTVH01000012">
    <property type="protein sequence ID" value="NMF93240.1"/>
    <property type="molecule type" value="Genomic_DNA"/>
</dbReference>
<evidence type="ECO:0000259" key="4">
    <source>
        <dbReference type="PROSITE" id="PS50109"/>
    </source>
</evidence>
<dbReference type="InterPro" id="IPR004358">
    <property type="entry name" value="Sig_transdc_His_kin-like_C"/>
</dbReference>
<dbReference type="SUPFAM" id="SSF55874">
    <property type="entry name" value="ATPase domain of HSP90 chaperone/DNA topoisomerase II/histidine kinase"/>
    <property type="match status" value="1"/>
</dbReference>
<keyword evidence="6" id="KW-1185">Reference proteome</keyword>
<evidence type="ECO:0000256" key="3">
    <source>
        <dbReference type="ARBA" id="ARBA00022553"/>
    </source>
</evidence>
<dbReference type="InterPro" id="IPR003594">
    <property type="entry name" value="HATPase_dom"/>
</dbReference>
<protein>
    <recommendedName>
        <fullName evidence="2">histidine kinase</fullName>
        <ecNumber evidence="2">2.7.13.3</ecNumber>
    </recommendedName>
</protein>
<name>A0ABX1N1M7_9RHOO</name>
<comment type="caution">
    <text evidence="5">The sequence shown here is derived from an EMBL/GenBank/DDBJ whole genome shotgun (WGS) entry which is preliminary data.</text>
</comment>
<sequence>MTAGAWGEELRAIARADERISEAVGRINALALQHARRAGNPQGKDPAETEIEAHLTGLVGLLAERCQALAVANEQLDAQLAEQASERERGRRVLAEAAARVERTQNQLLQSEKLAAVGQLAAGVAHEINNPVGFVSSNLGSLTSYVERLFSLIDAYERLESELPADHSARAAVQKARTIAEIDYLRADIPDLLRESLDGLARIRHIVADLKDFSHADEGEWQDADLNRGLESTLNIVWNEIKYKAEVVRELDDLPPVRCIPAQMNQVFMNLLVNAAQAIETSGTIRLRSGTIDGHAWVEIADTGKGMPPEVQQRIFEPFFTTKPVGKGTGLGLSISADIIRRHDGRIEIRSQPGRGTTFRILLPLHVRDAGAASSKS</sequence>
<evidence type="ECO:0000313" key="6">
    <source>
        <dbReference type="Proteomes" id="UP000601990"/>
    </source>
</evidence>
<dbReference type="Proteomes" id="UP000601990">
    <property type="component" value="Unassembled WGS sequence"/>
</dbReference>
<dbReference type="EC" id="2.7.13.3" evidence="2"/>
<dbReference type="PANTHER" id="PTHR43065">
    <property type="entry name" value="SENSOR HISTIDINE KINASE"/>
    <property type="match status" value="1"/>
</dbReference>
<gene>
    <name evidence="5" type="ORF">GO608_07860</name>
</gene>
<dbReference type="InterPro" id="IPR005467">
    <property type="entry name" value="His_kinase_dom"/>
</dbReference>
<dbReference type="InterPro" id="IPR003661">
    <property type="entry name" value="HisK_dim/P_dom"/>
</dbReference>
<dbReference type="Gene3D" id="1.10.287.130">
    <property type="match status" value="1"/>
</dbReference>
<proteinExistence type="predicted"/>
<dbReference type="Pfam" id="PF02518">
    <property type="entry name" value="HATPase_c"/>
    <property type="match status" value="1"/>
</dbReference>
<dbReference type="PRINTS" id="PR00344">
    <property type="entry name" value="BCTRLSENSOR"/>
</dbReference>
<dbReference type="SMART" id="SM00388">
    <property type="entry name" value="HisKA"/>
    <property type="match status" value="1"/>
</dbReference>
<evidence type="ECO:0000256" key="2">
    <source>
        <dbReference type="ARBA" id="ARBA00012438"/>
    </source>
</evidence>
<evidence type="ECO:0000256" key="1">
    <source>
        <dbReference type="ARBA" id="ARBA00000085"/>
    </source>
</evidence>
<organism evidence="5 6">
    <name type="scientific">Aromatoleum buckelii</name>
    <dbReference type="NCBI Taxonomy" id="200254"/>
    <lineage>
        <taxon>Bacteria</taxon>
        <taxon>Pseudomonadati</taxon>
        <taxon>Pseudomonadota</taxon>
        <taxon>Betaproteobacteria</taxon>
        <taxon>Rhodocyclales</taxon>
        <taxon>Rhodocyclaceae</taxon>
        <taxon>Aromatoleum</taxon>
    </lineage>
</organism>
<dbReference type="RefSeq" id="WP_169198525.1">
    <property type="nucleotide sequence ID" value="NZ_WTVH02000010.1"/>
</dbReference>
<feature type="domain" description="Histidine kinase" evidence="4">
    <location>
        <begin position="123"/>
        <end position="367"/>
    </location>
</feature>
<dbReference type="PANTHER" id="PTHR43065:SF50">
    <property type="entry name" value="HISTIDINE KINASE"/>
    <property type="match status" value="1"/>
</dbReference>